<name>A0A4C1YDU2_EUMVA</name>
<organism evidence="2 3">
    <name type="scientific">Eumeta variegata</name>
    <name type="common">Bagworm moth</name>
    <name type="synonym">Eumeta japonica</name>
    <dbReference type="NCBI Taxonomy" id="151549"/>
    <lineage>
        <taxon>Eukaryota</taxon>
        <taxon>Metazoa</taxon>
        <taxon>Ecdysozoa</taxon>
        <taxon>Arthropoda</taxon>
        <taxon>Hexapoda</taxon>
        <taxon>Insecta</taxon>
        <taxon>Pterygota</taxon>
        <taxon>Neoptera</taxon>
        <taxon>Endopterygota</taxon>
        <taxon>Lepidoptera</taxon>
        <taxon>Glossata</taxon>
        <taxon>Ditrysia</taxon>
        <taxon>Tineoidea</taxon>
        <taxon>Psychidae</taxon>
        <taxon>Oiketicinae</taxon>
        <taxon>Eumeta</taxon>
    </lineage>
</organism>
<dbReference type="PROSITE" id="PS50994">
    <property type="entry name" value="INTEGRASE"/>
    <property type="match status" value="1"/>
</dbReference>
<evidence type="ECO:0000313" key="2">
    <source>
        <dbReference type="EMBL" id="GBP73154.1"/>
    </source>
</evidence>
<dbReference type="Pfam" id="PF00665">
    <property type="entry name" value="rve"/>
    <property type="match status" value="1"/>
</dbReference>
<gene>
    <name evidence="2" type="ORF">EVAR_52581_1</name>
</gene>
<evidence type="ECO:0000259" key="1">
    <source>
        <dbReference type="PROSITE" id="PS50994"/>
    </source>
</evidence>
<dbReference type="PANTHER" id="PTHR37984">
    <property type="entry name" value="PROTEIN CBG26694"/>
    <property type="match status" value="1"/>
</dbReference>
<dbReference type="InterPro" id="IPR012337">
    <property type="entry name" value="RNaseH-like_sf"/>
</dbReference>
<accession>A0A4C1YDU2</accession>
<reference evidence="2 3" key="1">
    <citation type="journal article" date="2019" name="Commun. Biol.">
        <title>The bagworm genome reveals a unique fibroin gene that provides high tensile strength.</title>
        <authorList>
            <person name="Kono N."/>
            <person name="Nakamura H."/>
            <person name="Ohtoshi R."/>
            <person name="Tomita M."/>
            <person name="Numata K."/>
            <person name="Arakawa K."/>
        </authorList>
    </citation>
    <scope>NUCLEOTIDE SEQUENCE [LARGE SCALE GENOMIC DNA]</scope>
</reference>
<dbReference type="InterPro" id="IPR036397">
    <property type="entry name" value="RNaseH_sf"/>
</dbReference>
<dbReference type="Gene3D" id="3.30.420.10">
    <property type="entry name" value="Ribonuclease H-like superfamily/Ribonuclease H"/>
    <property type="match status" value="1"/>
</dbReference>
<protein>
    <recommendedName>
        <fullName evidence="1">Integrase catalytic domain-containing protein</fullName>
    </recommendedName>
</protein>
<dbReference type="Proteomes" id="UP000299102">
    <property type="component" value="Unassembled WGS sequence"/>
</dbReference>
<sequence length="158" mass="18407">MAWNQERLQRLDAKMFTMPTNQSNSPFYTTNRHIRATFSGLHIDLIGPISIFKGYRYCLTAVNRYTRWPEVTPITDINAETVATALLTCSISRFGCPTDIVTNRDKQFVSTLFQHLTRVARFHHRRTTAYHLACNDLVEHFHRQLKSAITCHANEHWI</sequence>
<evidence type="ECO:0000313" key="3">
    <source>
        <dbReference type="Proteomes" id="UP000299102"/>
    </source>
</evidence>
<dbReference type="InterPro" id="IPR050951">
    <property type="entry name" value="Retrovirus_Pol_polyprotein"/>
</dbReference>
<dbReference type="SUPFAM" id="SSF53098">
    <property type="entry name" value="Ribonuclease H-like"/>
    <property type="match status" value="1"/>
</dbReference>
<comment type="caution">
    <text evidence="2">The sequence shown here is derived from an EMBL/GenBank/DDBJ whole genome shotgun (WGS) entry which is preliminary data.</text>
</comment>
<dbReference type="GO" id="GO:0015074">
    <property type="term" value="P:DNA integration"/>
    <property type="evidence" value="ECO:0007669"/>
    <property type="project" value="InterPro"/>
</dbReference>
<dbReference type="AlphaFoldDB" id="A0A4C1YDU2"/>
<dbReference type="OrthoDB" id="8067857at2759"/>
<feature type="domain" description="Integrase catalytic" evidence="1">
    <location>
        <begin position="22"/>
        <end position="158"/>
    </location>
</feature>
<dbReference type="InterPro" id="IPR001584">
    <property type="entry name" value="Integrase_cat-core"/>
</dbReference>
<dbReference type="PANTHER" id="PTHR37984:SF15">
    <property type="entry name" value="INTEGRASE CATALYTIC DOMAIN-CONTAINING PROTEIN"/>
    <property type="match status" value="1"/>
</dbReference>
<keyword evidence="3" id="KW-1185">Reference proteome</keyword>
<dbReference type="GO" id="GO:0003676">
    <property type="term" value="F:nucleic acid binding"/>
    <property type="evidence" value="ECO:0007669"/>
    <property type="project" value="InterPro"/>
</dbReference>
<dbReference type="EMBL" id="BGZK01001163">
    <property type="protein sequence ID" value="GBP73154.1"/>
    <property type="molecule type" value="Genomic_DNA"/>
</dbReference>
<proteinExistence type="predicted"/>